<evidence type="ECO:0000313" key="4">
    <source>
        <dbReference type="Proteomes" id="UP000185944"/>
    </source>
</evidence>
<organism evidence="3 4">
    <name type="scientific">Nematocida displodere</name>
    <dbReference type="NCBI Taxonomy" id="1805483"/>
    <lineage>
        <taxon>Eukaryota</taxon>
        <taxon>Fungi</taxon>
        <taxon>Fungi incertae sedis</taxon>
        <taxon>Microsporidia</taxon>
        <taxon>Nematocida</taxon>
    </lineage>
</organism>
<feature type="region of interest" description="Disordered" evidence="1">
    <location>
        <begin position="41"/>
        <end position="103"/>
    </location>
</feature>
<keyword evidence="4" id="KW-1185">Reference proteome</keyword>
<dbReference type="Proteomes" id="UP000185944">
    <property type="component" value="Unassembled WGS sequence"/>
</dbReference>
<proteinExistence type="predicted"/>
<evidence type="ECO:0000256" key="2">
    <source>
        <dbReference type="SAM" id="Phobius"/>
    </source>
</evidence>
<feature type="transmembrane region" description="Helical" evidence="2">
    <location>
        <begin position="16"/>
        <end position="38"/>
    </location>
</feature>
<protein>
    <submittedName>
        <fullName evidence="3">Uncharacterized protein</fullName>
    </submittedName>
</protein>
<comment type="caution">
    <text evidence="3">The sequence shown here is derived from an EMBL/GenBank/DDBJ whole genome shotgun (WGS) entry which is preliminary data.</text>
</comment>
<keyword evidence="2" id="KW-1133">Transmembrane helix</keyword>
<dbReference type="VEuPathDB" id="MicrosporidiaDB:NEDG_00079"/>
<dbReference type="RefSeq" id="XP_067545205.1">
    <property type="nucleotide sequence ID" value="XM_067687497.1"/>
</dbReference>
<evidence type="ECO:0000313" key="3">
    <source>
        <dbReference type="EMBL" id="OAG31604.1"/>
    </source>
</evidence>
<dbReference type="EMBL" id="LTDL01000014">
    <property type="protein sequence ID" value="OAG31604.1"/>
    <property type="molecule type" value="Genomic_DNA"/>
</dbReference>
<keyword evidence="2" id="KW-0812">Transmembrane</keyword>
<reference evidence="3 4" key="1">
    <citation type="submission" date="2016-02" db="EMBL/GenBank/DDBJ databases">
        <title>Discovery of a natural microsporidian pathogen with a broad tissue tropism in Caenorhabditis elegans.</title>
        <authorList>
            <person name="Luallen R.J."/>
            <person name="Reinke A.W."/>
            <person name="Tong L."/>
            <person name="Botts M.R."/>
            <person name="Felix M.-A."/>
            <person name="Troemel E.R."/>
        </authorList>
    </citation>
    <scope>NUCLEOTIDE SEQUENCE [LARGE SCALE GENOMIC DNA]</scope>
    <source>
        <strain evidence="3 4">JUm2807</strain>
    </source>
</reference>
<accession>A0A177EHZ4</accession>
<gene>
    <name evidence="3" type="ORF">NEDG_00079</name>
</gene>
<evidence type="ECO:0000256" key="1">
    <source>
        <dbReference type="SAM" id="MobiDB-lite"/>
    </source>
</evidence>
<dbReference type="GeneID" id="93646429"/>
<name>A0A177EHZ4_9MICR</name>
<dbReference type="AlphaFoldDB" id="A0A177EHZ4"/>
<keyword evidence="2" id="KW-0472">Membrane</keyword>
<sequence>METHDTTLISSTKRMLILFAAIVLLCTGCYLVLTFWSFPNTSTPSPDKTPSRAKPKSPQTSRTNPNPNPETPDIIETPEYPDSTETPEYPDIIEHPDPSPVHITRQRYNDRVHYYTTA</sequence>